<proteinExistence type="predicted"/>
<protein>
    <submittedName>
        <fullName evidence="2">Uncharacterized protein</fullName>
    </submittedName>
</protein>
<organism evidence="2 3">
    <name type="scientific">Taxus chinensis</name>
    <name type="common">Chinese yew</name>
    <name type="synonym">Taxus wallichiana var. chinensis</name>
    <dbReference type="NCBI Taxonomy" id="29808"/>
    <lineage>
        <taxon>Eukaryota</taxon>
        <taxon>Viridiplantae</taxon>
        <taxon>Streptophyta</taxon>
        <taxon>Embryophyta</taxon>
        <taxon>Tracheophyta</taxon>
        <taxon>Spermatophyta</taxon>
        <taxon>Pinopsida</taxon>
        <taxon>Pinidae</taxon>
        <taxon>Conifers II</taxon>
        <taxon>Cupressales</taxon>
        <taxon>Taxaceae</taxon>
        <taxon>Taxus</taxon>
    </lineage>
</organism>
<evidence type="ECO:0000313" key="2">
    <source>
        <dbReference type="EMBL" id="KAH9307132.1"/>
    </source>
</evidence>
<reference evidence="2 3" key="1">
    <citation type="journal article" date="2021" name="Nat. Plants">
        <title>The Taxus genome provides insights into paclitaxel biosynthesis.</title>
        <authorList>
            <person name="Xiong X."/>
            <person name="Gou J."/>
            <person name="Liao Q."/>
            <person name="Li Y."/>
            <person name="Zhou Q."/>
            <person name="Bi G."/>
            <person name="Li C."/>
            <person name="Du R."/>
            <person name="Wang X."/>
            <person name="Sun T."/>
            <person name="Guo L."/>
            <person name="Liang H."/>
            <person name="Lu P."/>
            <person name="Wu Y."/>
            <person name="Zhang Z."/>
            <person name="Ro D.K."/>
            <person name="Shang Y."/>
            <person name="Huang S."/>
            <person name="Yan J."/>
        </authorList>
    </citation>
    <scope>NUCLEOTIDE SEQUENCE [LARGE SCALE GENOMIC DNA]</scope>
    <source>
        <strain evidence="2">Ta-2019</strain>
    </source>
</reference>
<name>A0AA38KZJ5_TAXCH</name>
<dbReference type="Proteomes" id="UP000824469">
    <property type="component" value="Unassembled WGS sequence"/>
</dbReference>
<gene>
    <name evidence="2" type="ORF">KI387_043804</name>
</gene>
<keyword evidence="1" id="KW-0175">Coiled coil</keyword>
<sequence>MTITHEDIFRILRLPIAGDSIEITPREQQQRALGRLYRDRADDSEIVSGAMRIASQYRQDTPRSRRIVLIQMAISYFALPDSGGHPGFLGCQAVVGGIDYGFRRWWADMATGDTGRSAEWYSERFRTLTSDQVIWRPYRAFPTWAGQDAHLVALRRSRVVRGLDPLREAPPSADSDDDAGVDEGYAAWYDTELPRHLPPSIDADEEDIAATLDRLEVEHATLTQTHQVALEEIRALKEERDALIVERDTARQE</sequence>
<evidence type="ECO:0000313" key="3">
    <source>
        <dbReference type="Proteomes" id="UP000824469"/>
    </source>
</evidence>
<evidence type="ECO:0000256" key="1">
    <source>
        <dbReference type="SAM" id="Coils"/>
    </source>
</evidence>
<keyword evidence="3" id="KW-1185">Reference proteome</keyword>
<feature type="coiled-coil region" evidence="1">
    <location>
        <begin position="212"/>
        <end position="253"/>
    </location>
</feature>
<accession>A0AA38KZJ5</accession>
<comment type="caution">
    <text evidence="2">The sequence shown here is derived from an EMBL/GenBank/DDBJ whole genome shotgun (WGS) entry which is preliminary data.</text>
</comment>
<dbReference type="EMBL" id="JAHRHJ020000008">
    <property type="protein sequence ID" value="KAH9307132.1"/>
    <property type="molecule type" value="Genomic_DNA"/>
</dbReference>
<dbReference type="AlphaFoldDB" id="A0AA38KZJ5"/>